<organism evidence="1 2">
    <name type="scientific">Janibacter alittae</name>
    <dbReference type="NCBI Taxonomy" id="3115209"/>
    <lineage>
        <taxon>Bacteria</taxon>
        <taxon>Bacillati</taxon>
        <taxon>Actinomycetota</taxon>
        <taxon>Actinomycetes</taxon>
        <taxon>Micrococcales</taxon>
        <taxon>Intrasporangiaceae</taxon>
        <taxon>Janibacter</taxon>
    </lineage>
</organism>
<reference evidence="1 2" key="1">
    <citation type="submission" date="2024-02" db="EMBL/GenBank/DDBJ databases">
        <title>Janibacter sp. nov., isolated from gut of marine sandworm.</title>
        <authorList>
            <person name="Kim B."/>
            <person name="Jun M.O."/>
            <person name="Shin N.-R."/>
        </authorList>
    </citation>
    <scope>NUCLEOTIDE SEQUENCE [LARGE SCALE GENOMIC DNA]</scope>
    <source>
        <strain evidence="1 2">A1S7</strain>
    </source>
</reference>
<dbReference type="RefSeq" id="WP_338749893.1">
    <property type="nucleotide sequence ID" value="NZ_CP144913.1"/>
</dbReference>
<dbReference type="EMBL" id="CP144913">
    <property type="protein sequence ID" value="WXB76680.1"/>
    <property type="molecule type" value="Genomic_DNA"/>
</dbReference>
<accession>A0ABZ2MI05</accession>
<proteinExistence type="predicted"/>
<evidence type="ECO:0008006" key="3">
    <source>
        <dbReference type="Google" id="ProtNLM"/>
    </source>
</evidence>
<evidence type="ECO:0000313" key="2">
    <source>
        <dbReference type="Proteomes" id="UP001382727"/>
    </source>
</evidence>
<keyword evidence="2" id="KW-1185">Reference proteome</keyword>
<evidence type="ECO:0000313" key="1">
    <source>
        <dbReference type="EMBL" id="WXB76680.1"/>
    </source>
</evidence>
<name>A0ABZ2MI05_9MICO</name>
<sequence>MKLSHLPLRLAAGAFILNSGLTKRNLPPEAAGQLQGMAANAVPQVTKMKPEEFGKALSAGEIALGAALLTPFVPSSLAGAALTAFGGGLVRMYLNTPGMTQEGSAVRPSQDGTAIAKDVWLLGGGLTLLVDALMSGRSGSGDAR</sequence>
<protein>
    <recommendedName>
        <fullName evidence="3">DoxX family membrane protein</fullName>
    </recommendedName>
</protein>
<dbReference type="Proteomes" id="UP001382727">
    <property type="component" value="Chromosome"/>
</dbReference>
<gene>
    <name evidence="1" type="ORF">V1351_01085</name>
</gene>